<feature type="region of interest" description="Disordered" evidence="1">
    <location>
        <begin position="171"/>
        <end position="191"/>
    </location>
</feature>
<dbReference type="EMBL" id="JBIRUQ010000007">
    <property type="protein sequence ID" value="MFI1464020.1"/>
    <property type="molecule type" value="Genomic_DNA"/>
</dbReference>
<proteinExistence type="predicted"/>
<keyword evidence="4" id="KW-1185">Reference proteome</keyword>
<dbReference type="Proteomes" id="UP001611263">
    <property type="component" value="Unassembled WGS sequence"/>
</dbReference>
<dbReference type="InterPro" id="IPR002035">
    <property type="entry name" value="VWF_A"/>
</dbReference>
<name>A0ABW7TT67_9NOCA</name>
<dbReference type="SUPFAM" id="SSF53300">
    <property type="entry name" value="vWA-like"/>
    <property type="match status" value="1"/>
</dbReference>
<feature type="compositionally biased region" description="Acidic residues" evidence="1">
    <location>
        <begin position="175"/>
        <end position="185"/>
    </location>
</feature>
<dbReference type="PROSITE" id="PS50234">
    <property type="entry name" value="VWFA"/>
    <property type="match status" value="1"/>
</dbReference>
<comment type="caution">
    <text evidence="3">The sequence shown here is derived from an EMBL/GenBank/DDBJ whole genome shotgun (WGS) entry which is preliminary data.</text>
</comment>
<evidence type="ECO:0000259" key="2">
    <source>
        <dbReference type="PROSITE" id="PS50234"/>
    </source>
</evidence>
<dbReference type="GeneID" id="93508312"/>
<dbReference type="PANTHER" id="PTHR41248">
    <property type="entry name" value="NORD PROTEIN"/>
    <property type="match status" value="1"/>
</dbReference>
<evidence type="ECO:0000313" key="3">
    <source>
        <dbReference type="EMBL" id="MFI1464020.1"/>
    </source>
</evidence>
<gene>
    <name evidence="3" type="ORF">ACH4WX_25140</name>
</gene>
<dbReference type="Gene3D" id="3.40.50.410">
    <property type="entry name" value="von Willebrand factor, type A domain"/>
    <property type="match status" value="1"/>
</dbReference>
<dbReference type="SMART" id="SM00327">
    <property type="entry name" value="VWA"/>
    <property type="match status" value="1"/>
</dbReference>
<dbReference type="PANTHER" id="PTHR41248:SF1">
    <property type="entry name" value="NORD PROTEIN"/>
    <property type="match status" value="1"/>
</dbReference>
<dbReference type="InterPro" id="IPR051928">
    <property type="entry name" value="NorD/CobT"/>
</dbReference>
<evidence type="ECO:0000256" key="1">
    <source>
        <dbReference type="SAM" id="MobiDB-lite"/>
    </source>
</evidence>
<protein>
    <submittedName>
        <fullName evidence="3">Nitric oxide reductase activation protein NorD</fullName>
    </submittedName>
</protein>
<sequence length="567" mass="60789">MTAAEAEGPERFRLLATFLAGRSVAVAAAPAGQAAYTDGDAVFVSAGRPGAYQRSEVLVQCALLRAGSLDPRVVKRLRGRPHVARRYLALEGRRGLTELARHVPLAAALAPYGEAATAAAGESLDLARGKAVIAEPPEWFGVIEPTRLLKAGSGPSARATDKDLRLEFDLPERAEPEDDDEDNDPEGNGTSRILKLFENPMVNSEKLADLLRKLLGTSRASGDSDAGAQMRAGSVRRGRTASGDARPLPTPITFVVDGKPGAVTGTGGAWYPEWDVHDNRYRPEWCRVLDFPLTTAADTSAAAVPHDEMLRRRLARVGLGPKVLRRRPDGEELDIDALLDLVVDIRSGHSPAENVYAETRKLARNLGVLILFDTSGSATDTDPDGLAVHEHHRRAAATLAATLEELGDRVAVYAFRSDSRHAVHLAAIKTFARRFGAVERARLAQLEPSGYTRLGAGIRGAGRILDTEAGTPYRLLLVLTDALPYDHGYESRYAEADTRKAVDELRADGIASLCLTIGAATTTDTLERVFGPGGYADAATLSGLSPHMDELFSAALRELSAPKPRGR</sequence>
<organism evidence="3 4">
    <name type="scientific">Nocardia carnea</name>
    <dbReference type="NCBI Taxonomy" id="37328"/>
    <lineage>
        <taxon>Bacteria</taxon>
        <taxon>Bacillati</taxon>
        <taxon>Actinomycetota</taxon>
        <taxon>Actinomycetes</taxon>
        <taxon>Mycobacteriales</taxon>
        <taxon>Nocardiaceae</taxon>
        <taxon>Nocardia</taxon>
    </lineage>
</organism>
<reference evidence="3 4" key="1">
    <citation type="submission" date="2024-10" db="EMBL/GenBank/DDBJ databases">
        <title>The Natural Products Discovery Center: Release of the First 8490 Sequenced Strains for Exploring Actinobacteria Biosynthetic Diversity.</title>
        <authorList>
            <person name="Kalkreuter E."/>
            <person name="Kautsar S.A."/>
            <person name="Yang D."/>
            <person name="Bader C.D."/>
            <person name="Teijaro C.N."/>
            <person name="Fluegel L."/>
            <person name="Davis C.M."/>
            <person name="Simpson J.R."/>
            <person name="Lauterbach L."/>
            <person name="Steele A.D."/>
            <person name="Gui C."/>
            <person name="Meng S."/>
            <person name="Li G."/>
            <person name="Viehrig K."/>
            <person name="Ye F."/>
            <person name="Su P."/>
            <person name="Kiefer A.F."/>
            <person name="Nichols A."/>
            <person name="Cepeda A.J."/>
            <person name="Yan W."/>
            <person name="Fan B."/>
            <person name="Jiang Y."/>
            <person name="Adhikari A."/>
            <person name="Zheng C.-J."/>
            <person name="Schuster L."/>
            <person name="Cowan T.M."/>
            <person name="Smanski M.J."/>
            <person name="Chevrette M.G."/>
            <person name="De Carvalho L.P.S."/>
            <person name="Shen B."/>
        </authorList>
    </citation>
    <scope>NUCLEOTIDE SEQUENCE [LARGE SCALE GENOMIC DNA]</scope>
    <source>
        <strain evidence="3 4">NPDC020568</strain>
    </source>
</reference>
<evidence type="ECO:0000313" key="4">
    <source>
        <dbReference type="Proteomes" id="UP001611263"/>
    </source>
</evidence>
<dbReference type="RefSeq" id="WP_033245530.1">
    <property type="nucleotide sequence ID" value="NZ_JBIRUQ010000007.1"/>
</dbReference>
<dbReference type="InterPro" id="IPR036465">
    <property type="entry name" value="vWFA_dom_sf"/>
</dbReference>
<accession>A0ABW7TT67</accession>
<feature type="domain" description="VWFA" evidence="2">
    <location>
        <begin position="367"/>
        <end position="555"/>
    </location>
</feature>
<feature type="region of interest" description="Disordered" evidence="1">
    <location>
        <begin position="218"/>
        <end position="259"/>
    </location>
</feature>